<evidence type="ECO:0000313" key="2">
    <source>
        <dbReference type="Proteomes" id="UP000324800"/>
    </source>
</evidence>
<protein>
    <submittedName>
        <fullName evidence="1">Uncharacterized protein</fullName>
    </submittedName>
</protein>
<gene>
    <name evidence="1" type="ORF">EZS28_052894</name>
</gene>
<organism evidence="1 2">
    <name type="scientific">Streblomastix strix</name>
    <dbReference type="NCBI Taxonomy" id="222440"/>
    <lineage>
        <taxon>Eukaryota</taxon>
        <taxon>Metamonada</taxon>
        <taxon>Preaxostyla</taxon>
        <taxon>Oxymonadida</taxon>
        <taxon>Streblomastigidae</taxon>
        <taxon>Streblomastix</taxon>
    </lineage>
</organism>
<evidence type="ECO:0000313" key="1">
    <source>
        <dbReference type="EMBL" id="KAA6336209.1"/>
    </source>
</evidence>
<proteinExistence type="predicted"/>
<name>A0A5J4RR56_9EUKA</name>
<reference evidence="1 2" key="1">
    <citation type="submission" date="2019-03" db="EMBL/GenBank/DDBJ databases">
        <title>Single cell metagenomics reveals metabolic interactions within the superorganism composed of flagellate Streblomastix strix and complex community of Bacteroidetes bacteria on its surface.</title>
        <authorList>
            <person name="Treitli S.C."/>
            <person name="Kolisko M."/>
            <person name="Husnik F."/>
            <person name="Keeling P."/>
            <person name="Hampl V."/>
        </authorList>
    </citation>
    <scope>NUCLEOTIDE SEQUENCE [LARGE SCALE GENOMIC DNA]</scope>
    <source>
        <strain evidence="1">ST1C</strain>
    </source>
</reference>
<dbReference type="OrthoDB" id="6153129at2759"/>
<dbReference type="AlphaFoldDB" id="A0A5J4RR56"/>
<dbReference type="Proteomes" id="UP000324800">
    <property type="component" value="Unassembled WGS sequence"/>
</dbReference>
<sequence>MVSESPRQFKGNKPLQEATFIPNDSKVHFYNMDSDSIYLAIAGSNVEGSKQGLKYVIKGQELYDEHYKECLLWDGCTIAEEKKLMGISSEIQ</sequence>
<dbReference type="EMBL" id="SNRW01041647">
    <property type="protein sequence ID" value="KAA6336209.1"/>
    <property type="molecule type" value="Genomic_DNA"/>
</dbReference>
<comment type="caution">
    <text evidence="1">The sequence shown here is derived from an EMBL/GenBank/DDBJ whole genome shotgun (WGS) entry which is preliminary data.</text>
</comment>
<feature type="non-terminal residue" evidence="1">
    <location>
        <position position="92"/>
    </location>
</feature>
<accession>A0A5J4RR56</accession>